<feature type="transmembrane region" description="Helical" evidence="1">
    <location>
        <begin position="51"/>
        <end position="70"/>
    </location>
</feature>
<keyword evidence="1" id="KW-0472">Membrane</keyword>
<keyword evidence="1" id="KW-1133">Transmembrane helix</keyword>
<feature type="transmembrane region" description="Helical" evidence="1">
    <location>
        <begin position="82"/>
        <end position="103"/>
    </location>
</feature>
<evidence type="ECO:0000256" key="1">
    <source>
        <dbReference type="SAM" id="Phobius"/>
    </source>
</evidence>
<sequence>MTLWMRSSVCSPAPDADARQIMTRWLSWLAGGALLLYPLAVYWGLTHTSQTPLLVGLLVIFSLRLLPGLLKRRVRFGPLPEWLWLGRLLACIGLGLTLLSALFSARHWLLYYPLAVSLALLCLFGWSLTRPMSLVERLARLQDPRLPDIAIGYTRRVTQIWCGFFVVNGALAAFTIWYGDLALWSLYNGLISYGLMGALMAGEYLVRRRLMKRLAP</sequence>
<dbReference type="AlphaFoldDB" id="A0AAX3VU72"/>
<organism evidence="2 3">
    <name type="scientific">Aeromonas salmonicida</name>
    <dbReference type="NCBI Taxonomy" id="645"/>
    <lineage>
        <taxon>Bacteria</taxon>
        <taxon>Pseudomonadati</taxon>
        <taxon>Pseudomonadota</taxon>
        <taxon>Gammaproteobacteria</taxon>
        <taxon>Aeromonadales</taxon>
        <taxon>Aeromonadaceae</taxon>
        <taxon>Aeromonas</taxon>
    </lineage>
</organism>
<dbReference type="Proteomes" id="UP001239426">
    <property type="component" value="Chromosome"/>
</dbReference>
<feature type="transmembrane region" description="Helical" evidence="1">
    <location>
        <begin position="109"/>
        <end position="128"/>
    </location>
</feature>
<feature type="transmembrane region" description="Helical" evidence="1">
    <location>
        <begin position="25"/>
        <end position="45"/>
    </location>
</feature>
<evidence type="ECO:0000313" key="2">
    <source>
        <dbReference type="EMBL" id="WHF36253.1"/>
    </source>
</evidence>
<gene>
    <name evidence="2" type="ORF">QLQ87_19410</name>
</gene>
<keyword evidence="1" id="KW-0812">Transmembrane</keyword>
<dbReference type="RefSeq" id="WP_232471798.1">
    <property type="nucleotide sequence ID" value="NZ_CAWNBK010000001.1"/>
</dbReference>
<proteinExistence type="predicted"/>
<dbReference type="EMBL" id="CP124841">
    <property type="protein sequence ID" value="WHF36253.1"/>
    <property type="molecule type" value="Genomic_DNA"/>
</dbReference>
<protein>
    <recommendedName>
        <fullName evidence="4">DNA gyrase subunit B</fullName>
    </recommendedName>
</protein>
<name>A0AAX3VU72_AERSA</name>
<reference evidence="2" key="1">
    <citation type="submission" date="2023-05" db="EMBL/GenBank/DDBJ databases">
        <title>Aeromonas salmonicida 57, complete genome.</title>
        <authorList>
            <person name="Shao L."/>
        </authorList>
    </citation>
    <scope>NUCLEOTIDE SEQUENCE</scope>
    <source>
        <strain evidence="2">57</strain>
    </source>
</reference>
<evidence type="ECO:0000313" key="3">
    <source>
        <dbReference type="Proteomes" id="UP001239426"/>
    </source>
</evidence>
<feature type="transmembrane region" description="Helical" evidence="1">
    <location>
        <begin position="184"/>
        <end position="206"/>
    </location>
</feature>
<evidence type="ECO:0008006" key="4">
    <source>
        <dbReference type="Google" id="ProtNLM"/>
    </source>
</evidence>
<accession>A0AAX3VU72</accession>
<feature type="transmembrane region" description="Helical" evidence="1">
    <location>
        <begin position="160"/>
        <end position="178"/>
    </location>
</feature>